<feature type="non-terminal residue" evidence="2">
    <location>
        <position position="111"/>
    </location>
</feature>
<proteinExistence type="predicted"/>
<keyword evidence="1" id="KW-1133">Transmembrane helix</keyword>
<keyword evidence="3" id="KW-1185">Reference proteome</keyword>
<reference evidence="2" key="1">
    <citation type="submission" date="2023-10" db="EMBL/GenBank/DDBJ databases">
        <title>Genome assembly of Pristionchus species.</title>
        <authorList>
            <person name="Yoshida K."/>
            <person name="Sommer R.J."/>
        </authorList>
    </citation>
    <scope>NUCLEOTIDE SEQUENCE</scope>
    <source>
        <strain evidence="2">RS5133</strain>
    </source>
</reference>
<gene>
    <name evidence="2" type="ORF">PFISCL1PPCAC_24098</name>
</gene>
<evidence type="ECO:0008006" key="4">
    <source>
        <dbReference type="Google" id="ProtNLM"/>
    </source>
</evidence>
<dbReference type="Pfam" id="PF10323">
    <property type="entry name" value="7TM_GPCR_Srv"/>
    <property type="match status" value="1"/>
</dbReference>
<evidence type="ECO:0000256" key="1">
    <source>
        <dbReference type="SAM" id="Phobius"/>
    </source>
</evidence>
<dbReference type="InterPro" id="IPR019426">
    <property type="entry name" value="7TM_GPCR_serpentine_rcpt_Srv"/>
</dbReference>
<dbReference type="Proteomes" id="UP001432322">
    <property type="component" value="Unassembled WGS sequence"/>
</dbReference>
<comment type="caution">
    <text evidence="2">The sequence shown here is derived from an EMBL/GenBank/DDBJ whole genome shotgun (WGS) entry which is preliminary data.</text>
</comment>
<dbReference type="PANTHER" id="PTHR31748">
    <property type="entry name" value="SERPENTINE RECEPTOR, CLASS V"/>
    <property type="match status" value="1"/>
</dbReference>
<name>A0AAV5WLF4_9BILA</name>
<protein>
    <recommendedName>
        <fullName evidence="4">G protein-coupled receptor</fullName>
    </recommendedName>
</protein>
<evidence type="ECO:0000313" key="2">
    <source>
        <dbReference type="EMBL" id="GMT32801.1"/>
    </source>
</evidence>
<keyword evidence="1" id="KW-0812">Transmembrane</keyword>
<feature type="non-terminal residue" evidence="2">
    <location>
        <position position="1"/>
    </location>
</feature>
<feature type="transmembrane region" description="Helical" evidence="1">
    <location>
        <begin position="27"/>
        <end position="50"/>
    </location>
</feature>
<dbReference type="AlphaFoldDB" id="A0AAV5WLF4"/>
<accession>A0AAV5WLF4</accession>
<evidence type="ECO:0000313" key="3">
    <source>
        <dbReference type="Proteomes" id="UP001432322"/>
    </source>
</evidence>
<organism evidence="2 3">
    <name type="scientific">Pristionchus fissidentatus</name>
    <dbReference type="NCBI Taxonomy" id="1538716"/>
    <lineage>
        <taxon>Eukaryota</taxon>
        <taxon>Metazoa</taxon>
        <taxon>Ecdysozoa</taxon>
        <taxon>Nematoda</taxon>
        <taxon>Chromadorea</taxon>
        <taxon>Rhabditida</taxon>
        <taxon>Rhabditina</taxon>
        <taxon>Diplogasteromorpha</taxon>
        <taxon>Diplogasteroidea</taxon>
        <taxon>Neodiplogasteridae</taxon>
        <taxon>Pristionchus</taxon>
    </lineage>
</organism>
<dbReference type="EMBL" id="BTSY01000006">
    <property type="protein sequence ID" value="GMT32801.1"/>
    <property type="molecule type" value="Genomic_DNA"/>
</dbReference>
<sequence length="111" mass="12728">SAISVPLIIATLLAIFRKKHYSNSPFFLLYQAGMVSDLISIIAFHILCVFPSLGLFHRFYSSSDIFPQLFMFFSFATRTYEGFTNTLLSLNRASAILLPFRHDYVILSFFL</sequence>
<keyword evidence="1" id="KW-0472">Membrane</keyword>
<dbReference type="PANTHER" id="PTHR31748:SF1">
    <property type="entry name" value="SERPENTINE RECEPTOR, CLASS V"/>
    <property type="match status" value="1"/>
</dbReference>
<dbReference type="Gene3D" id="1.20.1070.10">
    <property type="entry name" value="Rhodopsin 7-helix transmembrane proteins"/>
    <property type="match status" value="1"/>
</dbReference>